<dbReference type="RefSeq" id="WP_015539777.1">
    <property type="nucleotide sequence ID" value="NZ_CABMMS010000009.1"/>
</dbReference>
<dbReference type="GO" id="GO:0003677">
    <property type="term" value="F:DNA binding"/>
    <property type="evidence" value="ECO:0007669"/>
    <property type="project" value="UniProtKB-KW"/>
</dbReference>
<name>A0A369LSZ5_9ACTN</name>
<protein>
    <submittedName>
        <fullName evidence="2">DNA-binding protein</fullName>
    </submittedName>
</protein>
<dbReference type="OrthoDB" id="3176312at2"/>
<evidence type="ECO:0000313" key="2">
    <source>
        <dbReference type="EMBL" id="RDB62490.1"/>
    </source>
</evidence>
<dbReference type="InterPro" id="IPR041657">
    <property type="entry name" value="HTH_17"/>
</dbReference>
<gene>
    <name evidence="2" type="ORF">C1877_13330</name>
</gene>
<reference evidence="2 3" key="1">
    <citation type="journal article" date="2018" name="Elife">
        <title>Discovery and characterization of a prevalent human gut bacterial enzyme sufficient for the inactivation of a family of plant toxins.</title>
        <authorList>
            <person name="Koppel N."/>
            <person name="Bisanz J.E."/>
            <person name="Pandelia M.E."/>
            <person name="Turnbaugh P.J."/>
            <person name="Balskus E.P."/>
        </authorList>
    </citation>
    <scope>NUCLEOTIDE SEQUENCE [LARGE SCALE GENOMIC DNA]</scope>
    <source>
        <strain evidence="2 3">3C</strain>
    </source>
</reference>
<evidence type="ECO:0000259" key="1">
    <source>
        <dbReference type="Pfam" id="PF12728"/>
    </source>
</evidence>
<proteinExistence type="predicted"/>
<dbReference type="Pfam" id="PF12728">
    <property type="entry name" value="HTH_17"/>
    <property type="match status" value="1"/>
</dbReference>
<dbReference type="NCBIfam" id="TIGR01764">
    <property type="entry name" value="excise"/>
    <property type="match status" value="1"/>
</dbReference>
<sequence length="127" mass="14326">MLSTKEAATRLGVSEPRVRAMLNKHVLEGTKIGRTWAVSEQSVENRMHTRPSAGRPRKDSSTAPAAPSYDIEAARRLYRECRATLSGTFNSAFLDQAESKEEEDFYVAVSTFFLQKRQQELIEQGVF</sequence>
<organism evidence="2 3">
    <name type="scientific">Gordonibacter pamelaeae</name>
    <dbReference type="NCBI Taxonomy" id="471189"/>
    <lineage>
        <taxon>Bacteria</taxon>
        <taxon>Bacillati</taxon>
        <taxon>Actinomycetota</taxon>
        <taxon>Coriobacteriia</taxon>
        <taxon>Eggerthellales</taxon>
        <taxon>Eggerthellaceae</taxon>
        <taxon>Gordonibacter</taxon>
    </lineage>
</organism>
<keyword evidence="2" id="KW-0238">DNA-binding</keyword>
<dbReference type="AlphaFoldDB" id="A0A369LSZ5"/>
<keyword evidence="3" id="KW-1185">Reference proteome</keyword>
<dbReference type="InterPro" id="IPR010093">
    <property type="entry name" value="SinI_DNA-bd"/>
</dbReference>
<comment type="caution">
    <text evidence="2">The sequence shown here is derived from an EMBL/GenBank/DDBJ whole genome shotgun (WGS) entry which is preliminary data.</text>
</comment>
<dbReference type="Proteomes" id="UP000254000">
    <property type="component" value="Unassembled WGS sequence"/>
</dbReference>
<feature type="domain" description="Helix-turn-helix" evidence="1">
    <location>
        <begin position="1"/>
        <end position="44"/>
    </location>
</feature>
<accession>A0A369LSZ5</accession>
<evidence type="ECO:0000313" key="3">
    <source>
        <dbReference type="Proteomes" id="UP000254000"/>
    </source>
</evidence>
<dbReference type="GeneID" id="78360677"/>
<dbReference type="EMBL" id="PPTS01000009">
    <property type="protein sequence ID" value="RDB62490.1"/>
    <property type="molecule type" value="Genomic_DNA"/>
</dbReference>